<dbReference type="AlphaFoldDB" id="A0AAC9WGW9"/>
<protein>
    <submittedName>
        <fullName evidence="1">Uncharacterized protein</fullName>
    </submittedName>
</protein>
<dbReference type="Proteomes" id="UP000192478">
    <property type="component" value="Chromosome"/>
</dbReference>
<evidence type="ECO:0000313" key="1">
    <source>
        <dbReference type="EMBL" id="ARE88333.1"/>
    </source>
</evidence>
<organism evidence="1 2">
    <name type="scientific">Clostridium formicaceticum</name>
    <dbReference type="NCBI Taxonomy" id="1497"/>
    <lineage>
        <taxon>Bacteria</taxon>
        <taxon>Bacillati</taxon>
        <taxon>Bacillota</taxon>
        <taxon>Clostridia</taxon>
        <taxon>Eubacteriales</taxon>
        <taxon>Clostridiaceae</taxon>
        <taxon>Clostridium</taxon>
    </lineage>
</organism>
<proteinExistence type="predicted"/>
<gene>
    <name evidence="1" type="ORF">CLFO_27340</name>
</gene>
<dbReference type="EMBL" id="CP020559">
    <property type="protein sequence ID" value="ARE88333.1"/>
    <property type="molecule type" value="Genomic_DNA"/>
</dbReference>
<sequence>MLIKTAKKGDKEALVKLIMLQKQDYYKLVYTQIQI</sequence>
<reference evidence="1 2" key="1">
    <citation type="submission" date="2017-03" db="EMBL/GenBank/DDBJ databases">
        <title>Complete sequence of Clostridium formicaceticum DSM 92.</title>
        <authorList>
            <person name="Poehlein A."/>
            <person name="Karl M."/>
            <person name="Bengelsdorf F.R."/>
            <person name="Duerre P."/>
            <person name="Daniel R."/>
        </authorList>
    </citation>
    <scope>NUCLEOTIDE SEQUENCE [LARGE SCALE GENOMIC DNA]</scope>
    <source>
        <strain evidence="1 2">DSM 92</strain>
    </source>
</reference>
<name>A0AAC9WGW9_9CLOT</name>
<accession>A0AAC9WGW9</accession>
<evidence type="ECO:0000313" key="2">
    <source>
        <dbReference type="Proteomes" id="UP000192478"/>
    </source>
</evidence>